<keyword evidence="1" id="KW-0677">Repeat</keyword>
<protein>
    <recommendedName>
        <fullName evidence="4">K Homology domain-containing protein</fullName>
    </recommendedName>
</protein>
<dbReference type="GO" id="GO:0003723">
    <property type="term" value="F:RNA binding"/>
    <property type="evidence" value="ECO:0007669"/>
    <property type="project" value="UniProtKB-UniRule"/>
</dbReference>
<dbReference type="CDD" id="cd00105">
    <property type="entry name" value="KH-I"/>
    <property type="match status" value="2"/>
</dbReference>
<feature type="compositionally biased region" description="Low complexity" evidence="3">
    <location>
        <begin position="643"/>
        <end position="660"/>
    </location>
</feature>
<evidence type="ECO:0000259" key="4">
    <source>
        <dbReference type="SMART" id="SM00322"/>
    </source>
</evidence>
<feature type="compositionally biased region" description="Low complexity" evidence="3">
    <location>
        <begin position="500"/>
        <end position="510"/>
    </location>
</feature>
<organism evidence="5 6">
    <name type="scientific">Stephania yunnanensis</name>
    <dbReference type="NCBI Taxonomy" id="152371"/>
    <lineage>
        <taxon>Eukaryota</taxon>
        <taxon>Viridiplantae</taxon>
        <taxon>Streptophyta</taxon>
        <taxon>Embryophyta</taxon>
        <taxon>Tracheophyta</taxon>
        <taxon>Spermatophyta</taxon>
        <taxon>Magnoliopsida</taxon>
        <taxon>Ranunculales</taxon>
        <taxon>Menispermaceae</taxon>
        <taxon>Menispermoideae</taxon>
        <taxon>Cissampelideae</taxon>
        <taxon>Stephania</taxon>
    </lineage>
</organism>
<dbReference type="Proteomes" id="UP001420932">
    <property type="component" value="Unassembled WGS sequence"/>
</dbReference>
<feature type="compositionally biased region" description="Basic and acidic residues" evidence="3">
    <location>
        <begin position="206"/>
        <end position="228"/>
    </location>
</feature>
<evidence type="ECO:0000313" key="6">
    <source>
        <dbReference type="Proteomes" id="UP001420932"/>
    </source>
</evidence>
<dbReference type="InterPro" id="IPR004088">
    <property type="entry name" value="KH_dom_type_1"/>
</dbReference>
<feature type="compositionally biased region" description="Low complexity" evidence="3">
    <location>
        <begin position="733"/>
        <end position="753"/>
    </location>
</feature>
<dbReference type="SMART" id="SM00322">
    <property type="entry name" value="KH"/>
    <property type="match status" value="2"/>
</dbReference>
<feature type="region of interest" description="Disordered" evidence="3">
    <location>
        <begin position="1"/>
        <end position="59"/>
    </location>
</feature>
<feature type="compositionally biased region" description="Polar residues" evidence="3">
    <location>
        <begin position="553"/>
        <end position="562"/>
    </location>
</feature>
<proteinExistence type="predicted"/>
<comment type="caution">
    <text evidence="5">The sequence shown here is derived from an EMBL/GenBank/DDBJ whole genome shotgun (WGS) entry which is preliminary data.</text>
</comment>
<feature type="region of interest" description="Disordered" evidence="3">
    <location>
        <begin position="553"/>
        <end position="859"/>
    </location>
</feature>
<feature type="compositionally biased region" description="Polar residues" evidence="3">
    <location>
        <begin position="696"/>
        <end position="705"/>
    </location>
</feature>
<feature type="compositionally biased region" description="Basic and acidic residues" evidence="3">
    <location>
        <begin position="168"/>
        <end position="190"/>
    </location>
</feature>
<dbReference type="PROSITE" id="PS50084">
    <property type="entry name" value="KH_TYPE_1"/>
    <property type="match status" value="2"/>
</dbReference>
<dbReference type="Gene3D" id="3.30.1370.10">
    <property type="entry name" value="K Homology domain, type 1"/>
    <property type="match status" value="2"/>
</dbReference>
<evidence type="ECO:0000256" key="3">
    <source>
        <dbReference type="SAM" id="MobiDB-lite"/>
    </source>
</evidence>
<feature type="compositionally biased region" description="Low complexity" evidence="3">
    <location>
        <begin position="1"/>
        <end position="22"/>
    </location>
</feature>
<feature type="region of interest" description="Disordered" evidence="3">
    <location>
        <begin position="499"/>
        <end position="538"/>
    </location>
</feature>
<feature type="domain" description="K Homology" evidence="4">
    <location>
        <begin position="372"/>
        <end position="446"/>
    </location>
</feature>
<accession>A0AAP0JJC7</accession>
<keyword evidence="2" id="KW-0694">RNA-binding</keyword>
<gene>
    <name evidence="5" type="ORF">Syun_014229</name>
</gene>
<reference evidence="5 6" key="1">
    <citation type="submission" date="2024-01" db="EMBL/GenBank/DDBJ databases">
        <title>Genome assemblies of Stephania.</title>
        <authorList>
            <person name="Yang L."/>
        </authorList>
    </citation>
    <scope>NUCLEOTIDE SEQUENCE [LARGE SCALE GENOMIC DNA]</scope>
    <source>
        <strain evidence="5">YNDBR</strain>
        <tissue evidence="5">Leaf</tissue>
    </source>
</reference>
<feature type="region of interest" description="Disordered" evidence="3">
    <location>
        <begin position="111"/>
        <end position="283"/>
    </location>
</feature>
<feature type="compositionally biased region" description="Polar residues" evidence="3">
    <location>
        <begin position="590"/>
        <end position="601"/>
    </location>
</feature>
<evidence type="ECO:0000313" key="5">
    <source>
        <dbReference type="EMBL" id="KAK9134899.1"/>
    </source>
</evidence>
<evidence type="ECO:0000256" key="1">
    <source>
        <dbReference type="ARBA" id="ARBA00022737"/>
    </source>
</evidence>
<dbReference type="EMBL" id="JBBNAF010000006">
    <property type="protein sequence ID" value="KAK9134899.1"/>
    <property type="molecule type" value="Genomic_DNA"/>
</dbReference>
<feature type="compositionally biased region" description="Polar residues" evidence="3">
    <location>
        <begin position="805"/>
        <end position="819"/>
    </location>
</feature>
<feature type="compositionally biased region" description="Polar residues" evidence="3">
    <location>
        <begin position="258"/>
        <end position="270"/>
    </location>
</feature>
<feature type="compositionally biased region" description="Polar residues" evidence="3">
    <location>
        <begin position="630"/>
        <end position="640"/>
    </location>
</feature>
<feature type="compositionally biased region" description="Acidic residues" evidence="3">
    <location>
        <begin position="196"/>
        <end position="205"/>
    </location>
</feature>
<keyword evidence="6" id="KW-1185">Reference proteome</keyword>
<feature type="compositionally biased region" description="Basic and acidic residues" evidence="3">
    <location>
        <begin position="247"/>
        <end position="257"/>
    </location>
</feature>
<dbReference type="AlphaFoldDB" id="A0AAP0JJC7"/>
<name>A0AAP0JJC7_9MAGN</name>
<dbReference type="PANTHER" id="PTHR10288">
    <property type="entry name" value="KH DOMAIN CONTAINING RNA BINDING PROTEIN"/>
    <property type="match status" value="1"/>
</dbReference>
<evidence type="ECO:0000256" key="2">
    <source>
        <dbReference type="PROSITE-ProRule" id="PRU00117"/>
    </source>
</evidence>
<feature type="compositionally biased region" description="Polar residues" evidence="3">
    <location>
        <begin position="135"/>
        <end position="145"/>
    </location>
</feature>
<dbReference type="Pfam" id="PF00013">
    <property type="entry name" value="KH_1"/>
    <property type="match status" value="2"/>
</dbReference>
<feature type="domain" description="K Homology" evidence="4">
    <location>
        <begin position="276"/>
        <end position="349"/>
    </location>
</feature>
<sequence>MGRTSSGASSGSRTNGPAAVSQGVGGGSVARRATTVAPGRRCGRVDWQPKADGGPATRAVGRPTRLALTLRDWLGGPQSIAETLTHIRVVGLFLYSATGMAEEVVAAAVASEAPESGSPVSSDHKRKLEELEPNEASQTLDSSASPVDPSVQDLNGKPDESDDNSAPEIKRPRLESEPDLKVVENGHEAEAVAVDDNAEVPEDENRDGVNGERSEVEVEVVENEKTEAGDAPEQLSADNVDPSEVQHSLDRDDREQQPQEGDFSSGQQEQFESEDQTTSRKMEVPNNKVGVLIGKAGETIRLLQFSSGAKIQITRDSEADSYSSTRSVEIIGTLESINKAEKLIKDVIAEAEAGGSPSLVARGFGSAQASGPSEQIQIQVPNEKVGLIIGKGGETIKSLQTRSGARIQLIPQHLPEGDQSKERTVRVTGDKKQIEIATEMIKEVMNQVVRPSTQGGYKQQSHRPHGAMGAPHWGPRTPQSGHATGYNYQRGMHPSQNTQYPGPAYGGYPPHQHMPRGNLGGGWEPRPSGHIQGPQFGSYDYYGHGGPMADTSASINAPNAVSGSAGGAHPNQGNYNYGQPHGPEYGHPMQYSQTGHPQQSYGHGYEDPKYANQVPMQPAYGAHGNPQVGAYTQASSQPGYGQQPYARPPAYGGPPQAYGPTRPSQHGDVPYQNPAPSAHSYGQTVAPQHQPYPYASSGSAQQTYPYGSAPAADGYNQHQAHAAPAPTYPQQNAQPVPAYGQPGGQPAQSYAQGGPAGSGYGPYPPSQQGYGEQQASGVANYGYQAPDGGYGNAQAPAYNAGPSGFAQTANQPSYEQPISQAGGYASVPGSAPPGYAKNVSPQPVYNQYDSAQMYGGQHQ</sequence>
<feature type="compositionally biased region" description="Polar residues" evidence="3">
    <location>
        <begin position="839"/>
        <end position="850"/>
    </location>
</feature>
<dbReference type="SUPFAM" id="SSF54791">
    <property type="entry name" value="Eukaryotic type KH-domain (KH-domain type I)"/>
    <property type="match status" value="2"/>
</dbReference>
<dbReference type="InterPro" id="IPR004087">
    <property type="entry name" value="KH_dom"/>
</dbReference>
<dbReference type="InterPro" id="IPR036612">
    <property type="entry name" value="KH_dom_type_1_sf"/>
</dbReference>